<reference evidence="5" key="1">
    <citation type="submission" date="2020-01" db="EMBL/GenBank/DDBJ databases">
        <authorList>
            <person name="Feng Z.H.Z."/>
        </authorList>
    </citation>
    <scope>NUCLEOTIDE SEQUENCE</scope>
    <source>
        <strain evidence="5">CBS107.38</strain>
    </source>
</reference>
<dbReference type="AlphaFoldDB" id="A0A8H7AZW3"/>
<proteinExistence type="predicted"/>
<dbReference type="PANTHER" id="PTHR23028:SF134">
    <property type="entry name" value="PUTATIVE (AFU_ORTHOLOGUE AFUA_4G08520)-RELATED"/>
    <property type="match status" value="1"/>
</dbReference>
<dbReference type="Pfam" id="PF01757">
    <property type="entry name" value="Acyl_transf_3"/>
    <property type="match status" value="1"/>
</dbReference>
<dbReference type="InterPro" id="IPR016181">
    <property type="entry name" value="Acyl_CoA_acyltransferase"/>
</dbReference>
<gene>
    <name evidence="5" type="ORF">GT037_007194</name>
</gene>
<reference evidence="5" key="2">
    <citation type="submission" date="2020-08" db="EMBL/GenBank/DDBJ databases">
        <title>Draft Genome Sequence of Cumin Blight Pathogen Alternaria burnsii.</title>
        <authorList>
            <person name="Feng Z."/>
        </authorList>
    </citation>
    <scope>NUCLEOTIDE SEQUENCE</scope>
    <source>
        <strain evidence="5">CBS107.38</strain>
    </source>
</reference>
<feature type="transmembrane region" description="Helical" evidence="2">
    <location>
        <begin position="67"/>
        <end position="87"/>
    </location>
</feature>
<evidence type="ECO:0008006" key="7">
    <source>
        <dbReference type="Google" id="ProtNLM"/>
    </source>
</evidence>
<dbReference type="GO" id="GO:0016747">
    <property type="term" value="F:acyltransferase activity, transferring groups other than amino-acyl groups"/>
    <property type="evidence" value="ECO:0007669"/>
    <property type="project" value="InterPro"/>
</dbReference>
<evidence type="ECO:0000259" key="4">
    <source>
        <dbReference type="Pfam" id="PF13302"/>
    </source>
</evidence>
<keyword evidence="2" id="KW-1133">Transmembrane helix</keyword>
<dbReference type="Proteomes" id="UP000596902">
    <property type="component" value="Unassembled WGS sequence"/>
</dbReference>
<dbReference type="Pfam" id="PF13302">
    <property type="entry name" value="Acetyltransf_3"/>
    <property type="match status" value="1"/>
</dbReference>
<dbReference type="PANTHER" id="PTHR23028">
    <property type="entry name" value="ACETYLTRANSFERASE"/>
    <property type="match status" value="1"/>
</dbReference>
<evidence type="ECO:0000259" key="3">
    <source>
        <dbReference type="Pfam" id="PF01757"/>
    </source>
</evidence>
<dbReference type="InterPro" id="IPR000182">
    <property type="entry name" value="GNAT_dom"/>
</dbReference>
<organism evidence="5 6">
    <name type="scientific">Alternaria burnsii</name>
    <dbReference type="NCBI Taxonomy" id="1187904"/>
    <lineage>
        <taxon>Eukaryota</taxon>
        <taxon>Fungi</taxon>
        <taxon>Dikarya</taxon>
        <taxon>Ascomycota</taxon>
        <taxon>Pezizomycotina</taxon>
        <taxon>Dothideomycetes</taxon>
        <taxon>Pleosporomycetidae</taxon>
        <taxon>Pleosporales</taxon>
        <taxon>Pleosporineae</taxon>
        <taxon>Pleosporaceae</taxon>
        <taxon>Alternaria</taxon>
        <taxon>Alternaria sect. Alternaria</taxon>
    </lineage>
</organism>
<dbReference type="GeneID" id="62205419"/>
<dbReference type="Gene3D" id="3.40.630.30">
    <property type="match status" value="1"/>
</dbReference>
<accession>A0A8H7AZW3</accession>
<keyword evidence="2" id="KW-0472">Membrane</keyword>
<feature type="transmembrane region" description="Helical" evidence="2">
    <location>
        <begin position="12"/>
        <end position="30"/>
    </location>
</feature>
<protein>
    <recommendedName>
        <fullName evidence="7">Acyltransferase 3 domain-containing protein</fullName>
    </recommendedName>
</protein>
<feature type="transmembrane region" description="Helical" evidence="2">
    <location>
        <begin position="108"/>
        <end position="127"/>
    </location>
</feature>
<sequence>MVTKLVPAGREIWLDGLRGIAAVIVVWFHMTAGKLATPYRSFWDLPASDNRQLIQVLPFRIFFSGPGMVDIFFVVSGYSISIGLIKFRHEGSMARFYQRLTSSVVRRMFRLCFPVAIMMLGSHALYYTGLYTIPFKEGTGCAGAHPWESPIPHVQCLARSLVSIINVENIQNLTLNDHFWTIPVEIRGSMKVYLTLLGLSNVRKTARILIIGLLCVRSWWNGTPEFMAFFAGVLYAELSASVSFGQHEILSPLLSSRRHNWRLSPSKTVLNRLSSLSIYLAFLLGIYLLCLPIRIQSEGTIDANFPPDWFFLEWCPPLLWWNTETTMRTWHTFGAILVVGKEPRLDWARYDLRKATSTTTSAHKEADAEKGEKASETRSIKQRSHALDASTERLLCRPLVEEDWPEYHKMLQEEQTMINAGVGPMLFPRAARAYFDSQREDWASVGIFVLNMDDDGAEGEFIGTGGVYWSKDRLPEVCYVLKQKFWGKGRATEFLNGFLELWWSMPRINIDMYVETKFLDAGERGVIPERLTAPIKVARGDSQNVVKKAGFSERGEITIYDEKYILFRLLSPK</sequence>
<dbReference type="InterPro" id="IPR050879">
    <property type="entry name" value="Acyltransferase_3"/>
</dbReference>
<keyword evidence="6" id="KW-1185">Reference proteome</keyword>
<evidence type="ECO:0000256" key="1">
    <source>
        <dbReference type="SAM" id="MobiDB-lite"/>
    </source>
</evidence>
<dbReference type="SUPFAM" id="SSF55729">
    <property type="entry name" value="Acyl-CoA N-acyltransferases (Nat)"/>
    <property type="match status" value="1"/>
</dbReference>
<evidence type="ECO:0000313" key="5">
    <source>
        <dbReference type="EMBL" id="KAF7674434.1"/>
    </source>
</evidence>
<dbReference type="EMBL" id="JAAABM010000010">
    <property type="protein sequence ID" value="KAF7674434.1"/>
    <property type="molecule type" value="Genomic_DNA"/>
</dbReference>
<comment type="caution">
    <text evidence="5">The sequence shown here is derived from an EMBL/GenBank/DDBJ whole genome shotgun (WGS) entry which is preliminary data.</text>
</comment>
<evidence type="ECO:0000256" key="2">
    <source>
        <dbReference type="SAM" id="Phobius"/>
    </source>
</evidence>
<feature type="domain" description="Acyltransferase 3" evidence="3">
    <location>
        <begin position="12"/>
        <end position="318"/>
    </location>
</feature>
<dbReference type="InterPro" id="IPR002656">
    <property type="entry name" value="Acyl_transf_3_dom"/>
</dbReference>
<feature type="region of interest" description="Disordered" evidence="1">
    <location>
        <begin position="360"/>
        <end position="385"/>
    </location>
</feature>
<feature type="domain" description="N-acetyltransferase" evidence="4">
    <location>
        <begin position="393"/>
        <end position="551"/>
    </location>
</feature>
<dbReference type="RefSeq" id="XP_038784729.1">
    <property type="nucleotide sequence ID" value="XM_038932241.1"/>
</dbReference>
<evidence type="ECO:0000313" key="6">
    <source>
        <dbReference type="Proteomes" id="UP000596902"/>
    </source>
</evidence>
<keyword evidence="2" id="KW-0812">Transmembrane</keyword>
<name>A0A8H7AZW3_9PLEO</name>
<feature type="compositionally biased region" description="Basic and acidic residues" evidence="1">
    <location>
        <begin position="362"/>
        <end position="379"/>
    </location>
</feature>